<keyword evidence="3" id="KW-1185">Reference proteome</keyword>
<dbReference type="PANTHER" id="PTHR31973">
    <property type="entry name" value="POLYPROTEIN, PUTATIVE-RELATED"/>
    <property type="match status" value="1"/>
</dbReference>
<evidence type="ECO:0000313" key="2">
    <source>
        <dbReference type="EMBL" id="GJT37680.1"/>
    </source>
</evidence>
<feature type="region of interest" description="Disordered" evidence="1">
    <location>
        <begin position="302"/>
        <end position="338"/>
    </location>
</feature>
<reference evidence="2" key="2">
    <citation type="submission" date="2022-01" db="EMBL/GenBank/DDBJ databases">
        <authorList>
            <person name="Yamashiro T."/>
            <person name="Shiraishi A."/>
            <person name="Satake H."/>
            <person name="Nakayama K."/>
        </authorList>
    </citation>
    <scope>NUCLEOTIDE SEQUENCE</scope>
</reference>
<evidence type="ECO:0000256" key="1">
    <source>
        <dbReference type="SAM" id="MobiDB-lite"/>
    </source>
</evidence>
<proteinExistence type="predicted"/>
<name>A0ABQ5DEK3_9ASTR</name>
<comment type="caution">
    <text evidence="2">The sequence shown here is derived from an EMBL/GenBank/DDBJ whole genome shotgun (WGS) entry which is preliminary data.</text>
</comment>
<evidence type="ECO:0000313" key="3">
    <source>
        <dbReference type="Proteomes" id="UP001151760"/>
    </source>
</evidence>
<reference evidence="2" key="1">
    <citation type="journal article" date="2022" name="Int. J. Mol. Sci.">
        <title>Draft Genome of Tanacetum Coccineum: Genomic Comparison of Closely Related Tanacetum-Family Plants.</title>
        <authorList>
            <person name="Yamashiro T."/>
            <person name="Shiraishi A."/>
            <person name="Nakayama K."/>
            <person name="Satake H."/>
        </authorList>
    </citation>
    <scope>NUCLEOTIDE SEQUENCE</scope>
</reference>
<accession>A0ABQ5DEK3</accession>
<organism evidence="2 3">
    <name type="scientific">Tanacetum coccineum</name>
    <dbReference type="NCBI Taxonomy" id="301880"/>
    <lineage>
        <taxon>Eukaryota</taxon>
        <taxon>Viridiplantae</taxon>
        <taxon>Streptophyta</taxon>
        <taxon>Embryophyta</taxon>
        <taxon>Tracheophyta</taxon>
        <taxon>Spermatophyta</taxon>
        <taxon>Magnoliopsida</taxon>
        <taxon>eudicotyledons</taxon>
        <taxon>Gunneridae</taxon>
        <taxon>Pentapetalae</taxon>
        <taxon>asterids</taxon>
        <taxon>campanulids</taxon>
        <taxon>Asterales</taxon>
        <taxon>Asteraceae</taxon>
        <taxon>Asteroideae</taxon>
        <taxon>Anthemideae</taxon>
        <taxon>Anthemidinae</taxon>
        <taxon>Tanacetum</taxon>
    </lineage>
</organism>
<dbReference type="Proteomes" id="UP001151760">
    <property type="component" value="Unassembled WGS sequence"/>
</dbReference>
<dbReference type="PANTHER" id="PTHR31973:SF197">
    <property type="entry name" value="SWIM-TYPE DOMAIN-CONTAINING PROTEIN"/>
    <property type="match status" value="1"/>
</dbReference>
<dbReference type="EMBL" id="BQNB010015244">
    <property type="protein sequence ID" value="GJT37680.1"/>
    <property type="molecule type" value="Genomic_DNA"/>
</dbReference>
<sequence length="380" mass="42747">MRSQSRSVLSTEEKVTICLGGQAKPTMPCNRWGQANPRDSTRHQRVSTQKEILLAYLRTMDPNSKIHACKQEEGVYYRTVSNETTEQLTRPRQAMTQNLFVSALCFFTKKDDEAIRAERRSIKNLKEQIAKAAKGIRTYEYGTLITSDWIARNYAKKIMINPNIKIKESVELILKKYKCKVTLSQARRGKKKALNQYQTCLEDHYGMLWSYASEILNSNPWSTCKLGVDNMPDGKNYFKTFYVCFKGVKQGWLQGCRRVIGLTVILDHHKGLIEAAKEIIPLAKHRQLARHISKRSSMMRVGGVRTRGGGSQGSTSYRGWVRTRGGSSQGSAQGSAHSSASNMQGIRVVAWPYDGSPTDLLGADEIPLTGLTLEDAMLVE</sequence>
<evidence type="ECO:0008006" key="4">
    <source>
        <dbReference type="Google" id="ProtNLM"/>
    </source>
</evidence>
<feature type="compositionally biased region" description="Low complexity" evidence="1">
    <location>
        <begin position="313"/>
        <end position="338"/>
    </location>
</feature>
<protein>
    <recommendedName>
        <fullName evidence="4">Transposase</fullName>
    </recommendedName>
</protein>
<gene>
    <name evidence="2" type="ORF">Tco_0937545</name>
</gene>